<keyword evidence="3" id="KW-0238">DNA-binding</keyword>
<evidence type="ECO:0000256" key="4">
    <source>
        <dbReference type="ARBA" id="ARBA00023163"/>
    </source>
</evidence>
<keyword evidence="4" id="KW-0804">Transcription</keyword>
<proteinExistence type="inferred from homology"/>
<dbReference type="InterPro" id="IPR036390">
    <property type="entry name" value="WH_DNA-bd_sf"/>
</dbReference>
<evidence type="ECO:0000256" key="3">
    <source>
        <dbReference type="ARBA" id="ARBA00023125"/>
    </source>
</evidence>
<feature type="domain" description="HTH lysR-type" evidence="5">
    <location>
        <begin position="47"/>
        <end position="104"/>
    </location>
</feature>
<evidence type="ECO:0000313" key="7">
    <source>
        <dbReference type="Proteomes" id="UP001060261"/>
    </source>
</evidence>
<gene>
    <name evidence="6" type="ORF">N0D28_05385</name>
</gene>
<evidence type="ECO:0000313" key="6">
    <source>
        <dbReference type="EMBL" id="UWX65091.1"/>
    </source>
</evidence>
<dbReference type="PANTHER" id="PTHR30346:SF0">
    <property type="entry name" value="HCA OPERON TRANSCRIPTIONAL ACTIVATOR HCAR"/>
    <property type="match status" value="1"/>
</dbReference>
<comment type="similarity">
    <text evidence="1">Belongs to the LysR transcriptional regulatory family.</text>
</comment>
<keyword evidence="2" id="KW-0805">Transcription regulation</keyword>
<reference evidence="6" key="1">
    <citation type="submission" date="2022-09" db="EMBL/GenBank/DDBJ databases">
        <title>genome sequence of Deinococcus rubellus.</title>
        <authorList>
            <person name="Srinivasan S."/>
        </authorList>
    </citation>
    <scope>NUCLEOTIDE SEQUENCE</scope>
    <source>
        <strain evidence="6">Ant6</strain>
    </source>
</reference>
<organism evidence="6 7">
    <name type="scientific">Deinococcus rubellus</name>
    <dbReference type="NCBI Taxonomy" id="1889240"/>
    <lineage>
        <taxon>Bacteria</taxon>
        <taxon>Thermotogati</taxon>
        <taxon>Deinococcota</taxon>
        <taxon>Deinococci</taxon>
        <taxon>Deinococcales</taxon>
        <taxon>Deinococcaceae</taxon>
        <taxon>Deinococcus</taxon>
    </lineage>
</organism>
<sequence>MSVDLQVVSLSGPGAVPDTASGPGMLRLGLPAPEARAGPLPGRLPALGSSHLAALIGVADTGSFSEAALRLGVAQSTVSQAVQAAEKELGVRLFERGRHGAFLTPAGRRVLEQARLAAAALRGMTLAGDPAGGGSSGVLSGPLHVVSCRSVIRHFLTPALGGFQRRYPQAQVILHDTSGEHDDIERMVASGEADLGLGRLPMRPDLCSQPLFADEYLIVAAAGQLRLKTWNAFHRAAYIVCEEDCAPYIAAHIALHSRPPAPAVRLKDAQVALGMVAEGHGFTVLTSSVVWPLPPGLQAYSLPTPLWRWIGSVATMQASRHPLVQAFQDAVLSPAALRTLAGPLAGSLRFAGVASPLSAAQRVGSP</sequence>
<dbReference type="SUPFAM" id="SSF53850">
    <property type="entry name" value="Periplasmic binding protein-like II"/>
    <property type="match status" value="1"/>
</dbReference>
<dbReference type="PRINTS" id="PR00039">
    <property type="entry name" value="HTHLYSR"/>
</dbReference>
<dbReference type="Gene3D" id="3.40.190.290">
    <property type="match status" value="1"/>
</dbReference>
<evidence type="ECO:0000256" key="2">
    <source>
        <dbReference type="ARBA" id="ARBA00023015"/>
    </source>
</evidence>
<evidence type="ECO:0000259" key="5">
    <source>
        <dbReference type="PROSITE" id="PS50931"/>
    </source>
</evidence>
<dbReference type="InterPro" id="IPR000847">
    <property type="entry name" value="LysR_HTH_N"/>
</dbReference>
<dbReference type="InterPro" id="IPR036388">
    <property type="entry name" value="WH-like_DNA-bd_sf"/>
</dbReference>
<dbReference type="Pfam" id="PF03466">
    <property type="entry name" value="LysR_substrate"/>
    <property type="match status" value="1"/>
</dbReference>
<dbReference type="InterPro" id="IPR005119">
    <property type="entry name" value="LysR_subst-bd"/>
</dbReference>
<dbReference type="EMBL" id="CP104213">
    <property type="protein sequence ID" value="UWX65091.1"/>
    <property type="molecule type" value="Genomic_DNA"/>
</dbReference>
<name>A0ABY5YLU1_9DEIO</name>
<dbReference type="Gene3D" id="1.10.10.10">
    <property type="entry name" value="Winged helix-like DNA-binding domain superfamily/Winged helix DNA-binding domain"/>
    <property type="match status" value="1"/>
</dbReference>
<dbReference type="SUPFAM" id="SSF46785">
    <property type="entry name" value="Winged helix' DNA-binding domain"/>
    <property type="match status" value="1"/>
</dbReference>
<dbReference type="Pfam" id="PF00126">
    <property type="entry name" value="HTH_1"/>
    <property type="match status" value="1"/>
</dbReference>
<dbReference type="PROSITE" id="PS50931">
    <property type="entry name" value="HTH_LYSR"/>
    <property type="match status" value="1"/>
</dbReference>
<dbReference type="PANTHER" id="PTHR30346">
    <property type="entry name" value="TRANSCRIPTIONAL DUAL REGULATOR HCAR-RELATED"/>
    <property type="match status" value="1"/>
</dbReference>
<dbReference type="RefSeq" id="WP_260561349.1">
    <property type="nucleotide sequence ID" value="NZ_BAABEC010000175.1"/>
</dbReference>
<evidence type="ECO:0000256" key="1">
    <source>
        <dbReference type="ARBA" id="ARBA00009437"/>
    </source>
</evidence>
<protein>
    <submittedName>
        <fullName evidence="6">LysR family transcriptional regulator</fullName>
    </submittedName>
</protein>
<dbReference type="CDD" id="cd05466">
    <property type="entry name" value="PBP2_LTTR_substrate"/>
    <property type="match status" value="1"/>
</dbReference>
<keyword evidence="7" id="KW-1185">Reference proteome</keyword>
<accession>A0ABY5YLU1</accession>
<dbReference type="Proteomes" id="UP001060261">
    <property type="component" value="Chromosome"/>
</dbReference>